<proteinExistence type="predicted"/>
<dbReference type="Proteomes" id="UP000325395">
    <property type="component" value="Unassembled WGS sequence"/>
</dbReference>
<feature type="transmembrane region" description="Helical" evidence="2">
    <location>
        <begin position="20"/>
        <end position="40"/>
    </location>
</feature>
<evidence type="ECO:0000256" key="1">
    <source>
        <dbReference type="SAM" id="MobiDB-lite"/>
    </source>
</evidence>
<keyword evidence="4" id="KW-1185">Reference proteome</keyword>
<name>A0ABQ6WFD2_9EURO</name>
<gene>
    <name evidence="3" type="ORF">BDV36DRAFT_234387</name>
</gene>
<evidence type="ECO:0000313" key="3">
    <source>
        <dbReference type="EMBL" id="KAE8414861.1"/>
    </source>
</evidence>
<dbReference type="EMBL" id="ML735777">
    <property type="protein sequence ID" value="KAE8414861.1"/>
    <property type="molecule type" value="Genomic_DNA"/>
</dbReference>
<sequence length="65" mass="7327">MLSHKAVDLSHPVSCRRSSALSVVDVCTLNLLWIWFRALYMTSSGTKKKTSPMFPKTKRDGIEAE</sequence>
<protein>
    <submittedName>
        <fullName evidence="3">Uncharacterized protein</fullName>
    </submittedName>
</protein>
<organism evidence="3 4">
    <name type="scientific">Aspergillus pseudocaelatus</name>
    <dbReference type="NCBI Taxonomy" id="1825620"/>
    <lineage>
        <taxon>Eukaryota</taxon>
        <taxon>Fungi</taxon>
        <taxon>Dikarya</taxon>
        <taxon>Ascomycota</taxon>
        <taxon>Pezizomycotina</taxon>
        <taxon>Eurotiomycetes</taxon>
        <taxon>Eurotiomycetidae</taxon>
        <taxon>Eurotiales</taxon>
        <taxon>Aspergillaceae</taxon>
        <taxon>Aspergillus</taxon>
        <taxon>Aspergillus subgen. Circumdati</taxon>
    </lineage>
</organism>
<keyword evidence="2" id="KW-1133">Transmembrane helix</keyword>
<keyword evidence="2" id="KW-0472">Membrane</keyword>
<evidence type="ECO:0000313" key="4">
    <source>
        <dbReference type="Proteomes" id="UP000325395"/>
    </source>
</evidence>
<accession>A0ABQ6WFD2</accession>
<evidence type="ECO:0000256" key="2">
    <source>
        <dbReference type="SAM" id="Phobius"/>
    </source>
</evidence>
<keyword evidence="2" id="KW-0812">Transmembrane</keyword>
<feature type="region of interest" description="Disordered" evidence="1">
    <location>
        <begin position="45"/>
        <end position="65"/>
    </location>
</feature>
<reference evidence="3 4" key="1">
    <citation type="submission" date="2019-04" db="EMBL/GenBank/DDBJ databases">
        <authorList>
            <consortium name="DOE Joint Genome Institute"/>
            <person name="Mondo S."/>
            <person name="Kjaerbolling I."/>
            <person name="Vesth T."/>
            <person name="Frisvad J.C."/>
            <person name="Nybo J.L."/>
            <person name="Theobald S."/>
            <person name="Kildgaard S."/>
            <person name="Isbrandt T."/>
            <person name="Kuo A."/>
            <person name="Sato A."/>
            <person name="Lyhne E.K."/>
            <person name="Kogle M.E."/>
            <person name="Wiebenga A."/>
            <person name="Kun R.S."/>
            <person name="Lubbers R.J."/>
            <person name="Makela M.R."/>
            <person name="Barry K."/>
            <person name="Chovatia M."/>
            <person name="Clum A."/>
            <person name="Daum C."/>
            <person name="Haridas S."/>
            <person name="He G."/>
            <person name="LaButti K."/>
            <person name="Lipzen A."/>
            <person name="Riley R."/>
            <person name="Salamov A."/>
            <person name="Simmons B.A."/>
            <person name="Magnuson J.K."/>
            <person name="Henrissat B."/>
            <person name="Mortensen U.H."/>
            <person name="Larsen T.O."/>
            <person name="Devries R.P."/>
            <person name="Grigoriev I.V."/>
            <person name="Machida M."/>
            <person name="Baker S.E."/>
            <person name="Andersen M.R."/>
            <person name="Cantor M.N."/>
            <person name="Hua S.X."/>
        </authorList>
    </citation>
    <scope>NUCLEOTIDE SEQUENCE [LARGE SCALE GENOMIC DNA]</scope>
    <source>
        <strain evidence="3 4">CBS 117616</strain>
    </source>
</reference>